<sequence length="115" mass="12754">MAQARRHLARTMESAVPGPGCLYTRLPAFLGGFLPAAVRCHVPEPVRVPGQPRGPIHGHMHFTRARLVSCLSCFHNFTKKGFGELQKSLYFYGKDPDDRRKARRIAVIGDGLDAV</sequence>
<evidence type="ECO:0000313" key="1">
    <source>
        <dbReference type="EMBL" id="KAK7898550.1"/>
    </source>
</evidence>
<dbReference type="Proteomes" id="UP001460270">
    <property type="component" value="Unassembled WGS sequence"/>
</dbReference>
<name>A0AAW0NJ24_9GOBI</name>
<comment type="caution">
    <text evidence="1">The sequence shown here is derived from an EMBL/GenBank/DDBJ whole genome shotgun (WGS) entry which is preliminary data.</text>
</comment>
<organism evidence="1 2">
    <name type="scientific">Mugilogobius chulae</name>
    <name type="common">yellowstripe goby</name>
    <dbReference type="NCBI Taxonomy" id="88201"/>
    <lineage>
        <taxon>Eukaryota</taxon>
        <taxon>Metazoa</taxon>
        <taxon>Chordata</taxon>
        <taxon>Craniata</taxon>
        <taxon>Vertebrata</taxon>
        <taxon>Euteleostomi</taxon>
        <taxon>Actinopterygii</taxon>
        <taxon>Neopterygii</taxon>
        <taxon>Teleostei</taxon>
        <taxon>Neoteleostei</taxon>
        <taxon>Acanthomorphata</taxon>
        <taxon>Gobiaria</taxon>
        <taxon>Gobiiformes</taxon>
        <taxon>Gobioidei</taxon>
        <taxon>Gobiidae</taxon>
        <taxon>Gobionellinae</taxon>
        <taxon>Mugilogobius</taxon>
    </lineage>
</organism>
<dbReference type="AlphaFoldDB" id="A0AAW0NJ24"/>
<proteinExistence type="predicted"/>
<protein>
    <submittedName>
        <fullName evidence="1">Uncharacterized protein</fullName>
    </submittedName>
</protein>
<accession>A0AAW0NJ24</accession>
<gene>
    <name evidence="1" type="ORF">WMY93_019403</name>
</gene>
<dbReference type="EMBL" id="JBBPFD010000014">
    <property type="protein sequence ID" value="KAK7898550.1"/>
    <property type="molecule type" value="Genomic_DNA"/>
</dbReference>
<evidence type="ECO:0000313" key="2">
    <source>
        <dbReference type="Proteomes" id="UP001460270"/>
    </source>
</evidence>
<reference evidence="2" key="1">
    <citation type="submission" date="2024-04" db="EMBL/GenBank/DDBJ databases">
        <title>Salinicola lusitanus LLJ914,a marine bacterium isolated from the Okinawa Trough.</title>
        <authorList>
            <person name="Li J."/>
        </authorList>
    </citation>
    <scope>NUCLEOTIDE SEQUENCE [LARGE SCALE GENOMIC DNA]</scope>
</reference>
<keyword evidence="2" id="KW-1185">Reference proteome</keyword>